<accession>A0A8S5MCB2</accession>
<proteinExistence type="predicted"/>
<organism evidence="1">
    <name type="scientific">Siphoviridae sp. ctHeV6</name>
    <dbReference type="NCBI Taxonomy" id="2826233"/>
    <lineage>
        <taxon>Viruses</taxon>
        <taxon>Duplodnaviria</taxon>
        <taxon>Heunggongvirae</taxon>
        <taxon>Uroviricota</taxon>
        <taxon>Caudoviricetes</taxon>
    </lineage>
</organism>
<name>A0A8S5MCB2_9CAUD</name>
<sequence>MIAQYWRGAFRSVKLEDLRPMRLCVQRIETE</sequence>
<dbReference type="EMBL" id="BK014876">
    <property type="protein sequence ID" value="DAD79977.1"/>
    <property type="molecule type" value="Genomic_DNA"/>
</dbReference>
<reference evidence="1" key="1">
    <citation type="journal article" date="2021" name="Proc. Natl. Acad. Sci. U.S.A.">
        <title>A Catalog of Tens of Thousands of Viruses from Human Metagenomes Reveals Hidden Associations with Chronic Diseases.</title>
        <authorList>
            <person name="Tisza M.J."/>
            <person name="Buck C.B."/>
        </authorList>
    </citation>
    <scope>NUCLEOTIDE SEQUENCE</scope>
    <source>
        <strain evidence="1">CtHeV6</strain>
    </source>
</reference>
<evidence type="ECO:0000313" key="1">
    <source>
        <dbReference type="EMBL" id="DAD79977.1"/>
    </source>
</evidence>
<protein>
    <submittedName>
        <fullName evidence="1">Uncharacterized protein</fullName>
    </submittedName>
</protein>